<evidence type="ECO:0000256" key="1">
    <source>
        <dbReference type="ARBA" id="ARBA00001755"/>
    </source>
</evidence>
<name>K6VNA2_9MICO</name>
<dbReference type="RefSeq" id="WP_006501611.1">
    <property type="nucleotide sequence ID" value="NZ_BAGZ01000003.1"/>
</dbReference>
<dbReference type="Pfam" id="PF01593">
    <property type="entry name" value="Amino_oxidase"/>
    <property type="match status" value="1"/>
</dbReference>
<dbReference type="EMBL" id="BAGZ01000003">
    <property type="protein sequence ID" value="GAB76860.1"/>
    <property type="molecule type" value="Genomic_DNA"/>
</dbReference>
<evidence type="ECO:0000256" key="2">
    <source>
        <dbReference type="ARBA" id="ARBA00001974"/>
    </source>
</evidence>
<evidence type="ECO:0000256" key="10">
    <source>
        <dbReference type="ARBA" id="ARBA00023002"/>
    </source>
</evidence>
<dbReference type="GO" id="GO:0005737">
    <property type="term" value="C:cytoplasm"/>
    <property type="evidence" value="ECO:0007669"/>
    <property type="project" value="UniProtKB-SubCell"/>
</dbReference>
<keyword evidence="16" id="KW-1185">Reference proteome</keyword>
<gene>
    <name evidence="15" type="ORF">AUCHE_03_00770</name>
</gene>
<dbReference type="SUPFAM" id="SSF51905">
    <property type="entry name" value="FAD/NAD(P)-binding domain"/>
    <property type="match status" value="1"/>
</dbReference>
<dbReference type="InterPro" id="IPR036188">
    <property type="entry name" value="FAD/NAD-bd_sf"/>
</dbReference>
<dbReference type="Proteomes" id="UP000008495">
    <property type="component" value="Unassembled WGS sequence"/>
</dbReference>
<keyword evidence="8 12" id="KW-0285">Flavoprotein</keyword>
<feature type="domain" description="Amine oxidase" evidence="14">
    <location>
        <begin position="16"/>
        <end position="518"/>
    </location>
</feature>
<evidence type="ECO:0000256" key="12">
    <source>
        <dbReference type="RuleBase" id="RU364052"/>
    </source>
</evidence>
<comment type="catalytic activity">
    <reaction evidence="1">
        <text>coproporphyrinogen III + 3 O2 = coproporphyrin III + 3 H2O2</text>
        <dbReference type="Rhea" id="RHEA:43436"/>
        <dbReference type="ChEBI" id="CHEBI:15379"/>
        <dbReference type="ChEBI" id="CHEBI:16240"/>
        <dbReference type="ChEBI" id="CHEBI:57309"/>
        <dbReference type="ChEBI" id="CHEBI:131725"/>
        <dbReference type="EC" id="1.3.3.15"/>
    </reaction>
    <physiologicalReaction direction="left-to-right" evidence="1">
        <dbReference type="Rhea" id="RHEA:43437"/>
    </physiologicalReaction>
</comment>
<evidence type="ECO:0000256" key="4">
    <source>
        <dbReference type="ARBA" id="ARBA00004744"/>
    </source>
</evidence>
<evidence type="ECO:0000259" key="14">
    <source>
        <dbReference type="Pfam" id="PF01593"/>
    </source>
</evidence>
<reference evidence="15 16" key="1">
    <citation type="submission" date="2012-08" db="EMBL/GenBank/DDBJ databases">
        <title>Whole genome shotgun sequence of Austwickia chelonae NBRC 105200.</title>
        <authorList>
            <person name="Yoshida I."/>
            <person name="Hosoyama A."/>
            <person name="Tsuchikane K."/>
            <person name="Katsumata H."/>
            <person name="Ando Y."/>
            <person name="Ohji S."/>
            <person name="Hamada M."/>
            <person name="Tamura T."/>
            <person name="Yamazoe A."/>
            <person name="Yamazaki S."/>
            <person name="Fujita N."/>
        </authorList>
    </citation>
    <scope>NUCLEOTIDE SEQUENCE [LARGE SCALE GENOMIC DNA]</scope>
    <source>
        <strain evidence="15 16">NBRC 105200</strain>
    </source>
</reference>
<evidence type="ECO:0000313" key="16">
    <source>
        <dbReference type="Proteomes" id="UP000008495"/>
    </source>
</evidence>
<dbReference type="eggNOG" id="COG1232">
    <property type="taxonomic scope" value="Bacteria"/>
</dbReference>
<evidence type="ECO:0000313" key="15">
    <source>
        <dbReference type="EMBL" id="GAB76860.1"/>
    </source>
</evidence>
<dbReference type="InterPro" id="IPR002937">
    <property type="entry name" value="Amino_oxidase"/>
</dbReference>
<dbReference type="Gene3D" id="1.10.3110.10">
    <property type="entry name" value="protoporphyrinogen ix oxidase, domain 3"/>
    <property type="match status" value="1"/>
</dbReference>
<keyword evidence="9 12" id="KW-0274">FAD</keyword>
<protein>
    <recommendedName>
        <fullName evidence="7 12">Coproporphyrinogen III oxidase</fullName>
        <ecNumber evidence="6 12">1.3.3.15</ecNumber>
    </recommendedName>
</protein>
<keyword evidence="12" id="KW-0963">Cytoplasm</keyword>
<evidence type="ECO:0000256" key="5">
    <source>
        <dbReference type="ARBA" id="ARBA00008310"/>
    </source>
</evidence>
<evidence type="ECO:0000256" key="11">
    <source>
        <dbReference type="ARBA" id="ARBA00023133"/>
    </source>
</evidence>
<dbReference type="Gene3D" id="3.50.50.60">
    <property type="entry name" value="FAD/NAD(P)-binding domain"/>
    <property type="match status" value="1"/>
</dbReference>
<comment type="pathway">
    <text evidence="4 12">Porphyrin-containing compound metabolism; protoheme biosynthesis.</text>
</comment>
<dbReference type="NCBIfam" id="TIGR00562">
    <property type="entry name" value="proto_IX_ox"/>
    <property type="match status" value="1"/>
</dbReference>
<keyword evidence="10 12" id="KW-0560">Oxidoreductase</keyword>
<sequence>MEGSQARHVVVVGGGITGLTTARRLALAGHRVTLYESDHRLGGQILTVDIPRPRPGHTSSDQDDPPPPGVPVDLGAEAMHTMAPQGVALLKELGLFDERIVARAGESYLWTPRGRRRLPAGVGPAGPTRLRPVLASRVMSLPGLLRAGMEPVAARLRSAPQLGPGQDVAVGEFVAGRFGRQVVDRFVDPLLGGLHSGDVHQLSLRATTPTLVSAAAQGRSLMPLKVGDLPRRVAGAVTRLLPPARREKVVAALPRAFAPAPPRTAPRMDFLSWRGGLREVVDRLLAEVDVEVVLGARVETVEAAPGGGESAPRPRRYRLTTSEGVTEADAVVLAVPANAARELLQPVLPRAADTLAQTRISSTVTVLLGFPAQEVAGVPGLQANGLLVPSTTGTLLKAMTSLSAKWPQHGGGDLHLVRLSAGRDGQDLVDRLDDRELVERLLADLREFTGLSVAPTLVRVQRWPQGLPQLTVGHLDRVADIRAEIDEHLPGVVLAGASYDGIGLAACIASANTAAEQLVRHLDAEEAS</sequence>
<evidence type="ECO:0000256" key="3">
    <source>
        <dbReference type="ARBA" id="ARBA00002185"/>
    </source>
</evidence>
<comment type="similarity">
    <text evidence="5 12">Belongs to the protoporphyrinogen/coproporphyrinogen oxidase family. Coproporphyrinogen III oxidase subfamily.</text>
</comment>
<dbReference type="Gene3D" id="3.90.660.20">
    <property type="entry name" value="Protoporphyrinogen oxidase, mitochondrial, domain 2"/>
    <property type="match status" value="1"/>
</dbReference>
<accession>K6VNA2</accession>
<evidence type="ECO:0000256" key="9">
    <source>
        <dbReference type="ARBA" id="ARBA00022827"/>
    </source>
</evidence>
<comment type="function">
    <text evidence="3 12">Involved in coproporphyrin-dependent heme b biosynthesis. Catalyzes the oxidation of coproporphyrinogen III to coproporphyrin III.</text>
</comment>
<dbReference type="PANTHER" id="PTHR42923">
    <property type="entry name" value="PROTOPORPHYRINOGEN OXIDASE"/>
    <property type="match status" value="1"/>
</dbReference>
<dbReference type="UniPathway" id="UPA00252"/>
<feature type="region of interest" description="Disordered" evidence="13">
    <location>
        <begin position="45"/>
        <end position="74"/>
    </location>
</feature>
<dbReference type="AlphaFoldDB" id="K6VNA2"/>
<proteinExistence type="inferred from homology"/>
<comment type="cofactor">
    <cofactor evidence="2 12">
        <name>FAD</name>
        <dbReference type="ChEBI" id="CHEBI:57692"/>
    </cofactor>
</comment>
<comment type="caution">
    <text evidence="15">The sequence shown here is derived from an EMBL/GenBank/DDBJ whole genome shotgun (WGS) entry which is preliminary data.</text>
</comment>
<organism evidence="15 16">
    <name type="scientific">Austwickia chelonae NBRC 105200</name>
    <dbReference type="NCBI Taxonomy" id="1184607"/>
    <lineage>
        <taxon>Bacteria</taxon>
        <taxon>Bacillati</taxon>
        <taxon>Actinomycetota</taxon>
        <taxon>Actinomycetes</taxon>
        <taxon>Micrococcales</taxon>
        <taxon>Dermatophilaceae</taxon>
        <taxon>Austwickia</taxon>
    </lineage>
</organism>
<dbReference type="InterPro" id="IPR050464">
    <property type="entry name" value="Zeta_carotene_desat/Oxidored"/>
</dbReference>
<evidence type="ECO:0000256" key="6">
    <source>
        <dbReference type="ARBA" id="ARBA00012402"/>
    </source>
</evidence>
<dbReference type="SUPFAM" id="SSF54373">
    <property type="entry name" value="FAD-linked reductases, C-terminal domain"/>
    <property type="match status" value="1"/>
</dbReference>
<dbReference type="STRING" id="100225.SAMN05421595_1994"/>
<evidence type="ECO:0000256" key="7">
    <source>
        <dbReference type="ARBA" id="ARBA00019046"/>
    </source>
</evidence>
<keyword evidence="11 12" id="KW-0350">Heme biosynthesis</keyword>
<dbReference type="InterPro" id="IPR004572">
    <property type="entry name" value="Protoporphyrinogen_oxidase"/>
</dbReference>
<evidence type="ECO:0000256" key="13">
    <source>
        <dbReference type="SAM" id="MobiDB-lite"/>
    </source>
</evidence>
<comment type="subcellular location">
    <subcellularLocation>
        <location evidence="12">Cytoplasm</location>
    </subcellularLocation>
</comment>
<dbReference type="GO" id="GO:0004729">
    <property type="term" value="F:oxygen-dependent protoporphyrinogen oxidase activity"/>
    <property type="evidence" value="ECO:0007669"/>
    <property type="project" value="UniProtKB-UniRule"/>
</dbReference>
<dbReference type="PANTHER" id="PTHR42923:SF3">
    <property type="entry name" value="PROTOPORPHYRINOGEN OXIDASE"/>
    <property type="match status" value="1"/>
</dbReference>
<dbReference type="EC" id="1.3.3.15" evidence="6 12"/>
<dbReference type="GO" id="GO:0006783">
    <property type="term" value="P:heme biosynthetic process"/>
    <property type="evidence" value="ECO:0007669"/>
    <property type="project" value="UniProtKB-UniRule"/>
</dbReference>
<evidence type="ECO:0000256" key="8">
    <source>
        <dbReference type="ARBA" id="ARBA00022630"/>
    </source>
</evidence>